<evidence type="ECO:0000256" key="2">
    <source>
        <dbReference type="ARBA" id="ARBA00023242"/>
    </source>
</evidence>
<dbReference type="GO" id="GO:0008270">
    <property type="term" value="F:zinc ion binding"/>
    <property type="evidence" value="ECO:0007669"/>
    <property type="project" value="InterPro"/>
</dbReference>
<keyword evidence="6" id="KW-1185">Reference proteome</keyword>
<dbReference type="Gene3D" id="4.10.240.10">
    <property type="entry name" value="Zn(2)-C6 fungal-type DNA-binding domain"/>
    <property type="match status" value="1"/>
</dbReference>
<dbReference type="SMART" id="SM00906">
    <property type="entry name" value="Fungal_trans"/>
    <property type="match status" value="1"/>
</dbReference>
<dbReference type="OrthoDB" id="3266505at2759"/>
<comment type="caution">
    <text evidence="5">The sequence shown here is derived from an EMBL/GenBank/DDBJ whole genome shotgun (WGS) entry which is preliminary data.</text>
</comment>
<organism evidence="5 6">
    <name type="scientific">Metschnikowia pulcherrima</name>
    <dbReference type="NCBI Taxonomy" id="27326"/>
    <lineage>
        <taxon>Eukaryota</taxon>
        <taxon>Fungi</taxon>
        <taxon>Dikarya</taxon>
        <taxon>Ascomycota</taxon>
        <taxon>Saccharomycotina</taxon>
        <taxon>Pichiomycetes</taxon>
        <taxon>Metschnikowiaceae</taxon>
        <taxon>Metschnikowia</taxon>
    </lineage>
</organism>
<reference evidence="5" key="1">
    <citation type="submission" date="2020-10" db="EMBL/GenBank/DDBJ databases">
        <title>The Whole-Genome Sequence of Metschnikowia persimmonesis, a Novel Endophytic Yeast Species Isolated from Medicinal Plant Diospyros kaki Thumb.</title>
        <authorList>
            <person name="Rahmat E."/>
            <person name="Kang Y."/>
        </authorList>
    </citation>
    <scope>NUCLEOTIDE SEQUENCE</scope>
    <source>
        <strain evidence="5">KIOM G15050</strain>
    </source>
</reference>
<dbReference type="Proteomes" id="UP000649328">
    <property type="component" value="Unassembled WGS sequence"/>
</dbReference>
<dbReference type="PROSITE" id="PS00463">
    <property type="entry name" value="ZN2_CY6_FUNGAL_1"/>
    <property type="match status" value="1"/>
</dbReference>
<protein>
    <recommendedName>
        <fullName evidence="4">Zn(2)-C6 fungal-type domain-containing protein</fullName>
    </recommendedName>
</protein>
<evidence type="ECO:0000256" key="1">
    <source>
        <dbReference type="ARBA" id="ARBA00022723"/>
    </source>
</evidence>
<feature type="region of interest" description="Disordered" evidence="3">
    <location>
        <begin position="83"/>
        <end position="102"/>
    </location>
</feature>
<evidence type="ECO:0000313" key="6">
    <source>
        <dbReference type="Proteomes" id="UP000649328"/>
    </source>
</evidence>
<dbReference type="SUPFAM" id="SSF57701">
    <property type="entry name" value="Zn2/Cys6 DNA-binding domain"/>
    <property type="match status" value="1"/>
</dbReference>
<evidence type="ECO:0000256" key="3">
    <source>
        <dbReference type="SAM" id="MobiDB-lite"/>
    </source>
</evidence>
<dbReference type="CDD" id="cd00067">
    <property type="entry name" value="GAL4"/>
    <property type="match status" value="1"/>
</dbReference>
<evidence type="ECO:0000259" key="4">
    <source>
        <dbReference type="PROSITE" id="PS50048"/>
    </source>
</evidence>
<name>A0A8H7L9D1_9ASCO</name>
<dbReference type="AlphaFoldDB" id="A0A8H7L9D1"/>
<dbReference type="InterPro" id="IPR036864">
    <property type="entry name" value="Zn2-C6_fun-type_DNA-bd_sf"/>
</dbReference>
<dbReference type="PANTHER" id="PTHR46910">
    <property type="entry name" value="TRANSCRIPTION FACTOR PDR1"/>
    <property type="match status" value="1"/>
</dbReference>
<dbReference type="InterPro" id="IPR001138">
    <property type="entry name" value="Zn2Cys6_DnaBD"/>
</dbReference>
<dbReference type="Pfam" id="PF04082">
    <property type="entry name" value="Fungal_trans"/>
    <property type="match status" value="1"/>
</dbReference>
<accession>A0A8H7L9D1</accession>
<keyword evidence="1" id="KW-0479">Metal-binding</keyword>
<dbReference type="Pfam" id="PF00172">
    <property type="entry name" value="Zn_clus"/>
    <property type="match status" value="1"/>
</dbReference>
<dbReference type="PROSITE" id="PS50048">
    <property type="entry name" value="ZN2_CY6_FUNGAL_2"/>
    <property type="match status" value="1"/>
</dbReference>
<dbReference type="SMART" id="SM00066">
    <property type="entry name" value="GAL4"/>
    <property type="match status" value="1"/>
</dbReference>
<dbReference type="CDD" id="cd12148">
    <property type="entry name" value="fungal_TF_MHR"/>
    <property type="match status" value="1"/>
</dbReference>
<proteinExistence type="predicted"/>
<keyword evidence="2" id="KW-0539">Nucleus</keyword>
<gene>
    <name evidence="5" type="ORF">HF325_005547</name>
</gene>
<dbReference type="GO" id="GO:0006351">
    <property type="term" value="P:DNA-templated transcription"/>
    <property type="evidence" value="ECO:0007669"/>
    <property type="project" value="InterPro"/>
</dbReference>
<dbReference type="GO" id="GO:0003677">
    <property type="term" value="F:DNA binding"/>
    <property type="evidence" value="ECO:0007669"/>
    <property type="project" value="InterPro"/>
</dbReference>
<dbReference type="GO" id="GO:0000981">
    <property type="term" value="F:DNA-binding transcription factor activity, RNA polymerase II-specific"/>
    <property type="evidence" value="ECO:0007669"/>
    <property type="project" value="InterPro"/>
</dbReference>
<dbReference type="InterPro" id="IPR050987">
    <property type="entry name" value="AtrR-like"/>
</dbReference>
<feature type="domain" description="Zn(2)-C6 fungal-type" evidence="4">
    <location>
        <begin position="20"/>
        <end position="52"/>
    </location>
</feature>
<dbReference type="InterPro" id="IPR007219">
    <property type="entry name" value="XnlR_reg_dom"/>
</dbReference>
<dbReference type="PANTHER" id="PTHR46910:SF39">
    <property type="entry name" value="ZN(II)2CYS6 TRANSCRIPTION FACTOR (EUROFUNG)"/>
    <property type="match status" value="1"/>
</dbReference>
<dbReference type="EMBL" id="JACBPP010000008">
    <property type="protein sequence ID" value="KAF7999698.1"/>
    <property type="molecule type" value="Genomic_DNA"/>
</dbReference>
<evidence type="ECO:0000313" key="5">
    <source>
        <dbReference type="EMBL" id="KAF7999698.1"/>
    </source>
</evidence>
<sequence length="664" mass="74561">MDAFVSAPTPLKVFGRGHYACTRCKASKIKCSGEKPACANCKLVDKGHLCHYPLRDRKIVIMESDLNKLQAQLKHMEEMLKLQGPSVTPGSPPDPGPRSRAGTTCPTFPQTLLQREIDQCSVPDVLAGVLLGDGEQIDALVAEIYGFFAASNLLEKSHPATLPPMSPVPLCHFFSLLAFAEQLLNLSLDPLSLSVLVQSPAKKVPGKDFFSIATKLFHLSYEQPSIQFIQSLVILGLFACNLNRYNTVYNFFGVALRSAVANGYHRRMEPPVNLDAEELERHKVYEEKTKRLWWSIFVVDNIWAARMNMPVHIDYTDTDVALPTEGPVIRLKDTYDAESLECNVHLVKYLAKFNKLIYGPNVRTMSVNYITTDSMNQKLLVKNILLCIDDIVLQYEEVTLSPQKKKNMLLLPDRNLANLFLRYNQLIILVVEPLFSLIFDESSAANIEDIDAVFLAISRGVAAATRTVLIFLKLYEYNKLFVLGFWDSRHLFSALMILILASVVGCDSDNCTKAVALLTYMAENNNINAKNYLHKVEVVHGYLNEMPELSLNLDWSCRISDTIAQKAETFKAEQHDVFFNPFAEIGNTLPALFKNLSRNQSVTLLHDELGFHSFSRHTREKLLIISKSIQSWDNYSGLPIHLSGTARCPPMLAPNSIRSGNQSM</sequence>